<proteinExistence type="predicted"/>
<name>A0A0W7XBR3_9ACTN</name>
<protein>
    <submittedName>
        <fullName evidence="1">Uncharacterized protein</fullName>
    </submittedName>
</protein>
<dbReference type="Proteomes" id="UP000054804">
    <property type="component" value="Unassembled WGS sequence"/>
</dbReference>
<comment type="caution">
    <text evidence="1">The sequence shown here is derived from an EMBL/GenBank/DDBJ whole genome shotgun (WGS) entry which is preliminary data.</text>
</comment>
<keyword evidence="2" id="KW-1185">Reference proteome</keyword>
<organism evidence="1 2">
    <name type="scientific">Streptomyces silvensis</name>
    <dbReference type="NCBI Taxonomy" id="1765722"/>
    <lineage>
        <taxon>Bacteria</taxon>
        <taxon>Bacillati</taxon>
        <taxon>Actinomycetota</taxon>
        <taxon>Actinomycetes</taxon>
        <taxon>Kitasatosporales</taxon>
        <taxon>Streptomycetaceae</taxon>
        <taxon>Streptomyces</taxon>
    </lineage>
</organism>
<accession>A0A0W7XBR3</accession>
<sequence length="59" mass="7021">MNDEVRWHHLWVRAANARVTAGERLRTSRALVEENHRLLDEHYRLRRQSRSVLRGTASS</sequence>
<reference evidence="1 2" key="1">
    <citation type="submission" date="2015-12" db="EMBL/GenBank/DDBJ databases">
        <title>Draft genome sequence of Streptomyces silvensis ATCC 53525, a producer of novel hormone antagonists.</title>
        <authorList>
            <person name="Johnston C.W."/>
            <person name="Li Y."/>
            <person name="Magarvey N.A."/>
        </authorList>
    </citation>
    <scope>NUCLEOTIDE SEQUENCE [LARGE SCALE GENOMIC DNA]</scope>
    <source>
        <strain evidence="1 2">ATCC 53525</strain>
    </source>
</reference>
<dbReference type="AlphaFoldDB" id="A0A0W7XBR3"/>
<evidence type="ECO:0000313" key="1">
    <source>
        <dbReference type="EMBL" id="KUF20344.1"/>
    </source>
</evidence>
<gene>
    <name evidence="1" type="ORF">AT728_40405</name>
</gene>
<dbReference type="EMBL" id="LOCL01000012">
    <property type="protein sequence ID" value="KUF20344.1"/>
    <property type="molecule type" value="Genomic_DNA"/>
</dbReference>
<evidence type="ECO:0000313" key="2">
    <source>
        <dbReference type="Proteomes" id="UP000054804"/>
    </source>
</evidence>